<comment type="function">
    <text evidence="12">Transposase-derived protein that may have nuclease activity. Does not have transposase activity.</text>
</comment>
<dbReference type="InterPro" id="IPR026103">
    <property type="entry name" value="HARBI1_animal"/>
</dbReference>
<dbReference type="Pfam" id="PF13359">
    <property type="entry name" value="DDE_Tnp_4"/>
    <property type="match status" value="1"/>
</dbReference>
<keyword evidence="8" id="KW-0479">Metal-binding</keyword>
<dbReference type="GO" id="GO:0016787">
    <property type="term" value="F:hydrolase activity"/>
    <property type="evidence" value="ECO:0007669"/>
    <property type="project" value="UniProtKB-KW"/>
</dbReference>
<dbReference type="InterPro" id="IPR045249">
    <property type="entry name" value="HARBI1-like"/>
</dbReference>
<evidence type="ECO:0000256" key="6">
    <source>
        <dbReference type="ARBA" id="ARBA00022490"/>
    </source>
</evidence>
<dbReference type="PANTHER" id="PTHR22930:SF289">
    <property type="entry name" value="DDE TNP4 DOMAIN-CONTAINING PROTEIN-RELATED"/>
    <property type="match status" value="1"/>
</dbReference>
<comment type="similarity">
    <text evidence="4">Belongs to the HARBI1 family.</text>
</comment>
<evidence type="ECO:0000313" key="14">
    <source>
        <dbReference type="Proteomes" id="UP000301870"/>
    </source>
</evidence>
<accession>A0A9J7IS92</accession>
<evidence type="ECO:0000256" key="11">
    <source>
        <dbReference type="ARBA" id="ARBA00030126"/>
    </source>
</evidence>
<keyword evidence="9" id="KW-0378">Hydrolase</keyword>
<evidence type="ECO:0000256" key="1">
    <source>
        <dbReference type="ARBA" id="ARBA00001968"/>
    </source>
</evidence>
<evidence type="ECO:0000256" key="5">
    <source>
        <dbReference type="ARBA" id="ARBA00015519"/>
    </source>
</evidence>
<dbReference type="RefSeq" id="XP_022825401.1">
    <property type="nucleotide sequence ID" value="XM_022969633.1"/>
</dbReference>
<evidence type="ECO:0000256" key="12">
    <source>
        <dbReference type="ARBA" id="ARBA00045850"/>
    </source>
</evidence>
<keyword evidence="6" id="KW-0963">Cytoplasm</keyword>
<dbReference type="GO" id="GO:0005737">
    <property type="term" value="C:cytoplasm"/>
    <property type="evidence" value="ECO:0007669"/>
    <property type="project" value="UniProtKB-SubCell"/>
</dbReference>
<dbReference type="GO" id="GO:0046872">
    <property type="term" value="F:metal ion binding"/>
    <property type="evidence" value="ECO:0007669"/>
    <property type="project" value="UniProtKB-KW"/>
</dbReference>
<comment type="cofactor">
    <cofactor evidence="1">
        <name>a divalent metal cation</name>
        <dbReference type="ChEBI" id="CHEBI:60240"/>
    </cofactor>
</comment>
<dbReference type="GeneID" id="111355625"/>
<comment type="subcellular location">
    <subcellularLocation>
        <location evidence="3">Cytoplasm</location>
    </subcellularLocation>
    <subcellularLocation>
        <location evidence="2">Nucleus</location>
    </subcellularLocation>
</comment>
<keyword evidence="14" id="KW-1185">Reference proteome</keyword>
<evidence type="ECO:0000256" key="2">
    <source>
        <dbReference type="ARBA" id="ARBA00004123"/>
    </source>
</evidence>
<dbReference type="Proteomes" id="UP000301870">
    <property type="component" value="Chromosome 21"/>
</dbReference>
<keyword evidence="7" id="KW-0540">Nuclease</keyword>
<evidence type="ECO:0000256" key="9">
    <source>
        <dbReference type="ARBA" id="ARBA00022801"/>
    </source>
</evidence>
<dbReference type="GO" id="GO:0005634">
    <property type="term" value="C:nucleus"/>
    <property type="evidence" value="ECO:0007669"/>
    <property type="project" value="UniProtKB-SubCell"/>
</dbReference>
<evidence type="ECO:0000256" key="3">
    <source>
        <dbReference type="ARBA" id="ARBA00004496"/>
    </source>
</evidence>
<dbReference type="KEGG" id="sliu:111355625"/>
<sequence length="388" mass="44311">MLRSLLRWRILALANAQDRRRHLLAQRRKKRASIRATVSAVEELTNTEFIKTFRLGKAEVRALIVKLTPLLPRQRRKDAITPNLKILIALAFYATGSYQTLVGQSVFHNVSQTTVSRAVRQVTEALNSILLQYVIWPKHVQDRNKIKRQFYKFGIPGVLGCIDGTHIAILRPVEHEERYFNRKGYHSLNVMIICDAELNILYVDASSPGSAHDSSVWQSSPICNHMRELCNAGEHVFLLGDSGYPLRTNMMTPILNTVEGTPEHQYYQLHVTARNTVERCIGVLKARFRCLLAARALHYDPITAGKIVNACCVLHNIANKNRLPVPHLTPEEALAERQQQHRIERETSVASAQGLELEPNHRVNPDLHRGRLLQRALVERLWRDHTNN</sequence>
<evidence type="ECO:0000256" key="10">
    <source>
        <dbReference type="ARBA" id="ARBA00023242"/>
    </source>
</evidence>
<protein>
    <recommendedName>
        <fullName evidence="5">Putative nuclease HARBI1</fullName>
    </recommendedName>
    <alternativeName>
        <fullName evidence="11">Harbinger transposase-derived nuclease</fullName>
    </alternativeName>
</protein>
<dbReference type="PANTHER" id="PTHR22930">
    <property type="match status" value="1"/>
</dbReference>
<evidence type="ECO:0000256" key="4">
    <source>
        <dbReference type="ARBA" id="ARBA00006958"/>
    </source>
</evidence>
<reference evidence="15" key="1">
    <citation type="submission" date="2025-08" db="UniProtKB">
        <authorList>
            <consortium name="RefSeq"/>
        </authorList>
    </citation>
    <scope>IDENTIFICATION</scope>
    <source>
        <strain evidence="15">Ishihara</strain>
        <tissue evidence="15">Whole body</tissue>
    </source>
</reference>
<dbReference type="PRINTS" id="PR02086">
    <property type="entry name" value="PUTNUCHARBI1"/>
</dbReference>
<evidence type="ECO:0000256" key="7">
    <source>
        <dbReference type="ARBA" id="ARBA00022722"/>
    </source>
</evidence>
<dbReference type="InterPro" id="IPR027806">
    <property type="entry name" value="HARBI1_dom"/>
</dbReference>
<gene>
    <name evidence="15" type="primary">LOC111355625</name>
</gene>
<evidence type="ECO:0000313" key="15">
    <source>
        <dbReference type="RefSeq" id="XP_022825401.1"/>
    </source>
</evidence>
<keyword evidence="10" id="KW-0539">Nucleus</keyword>
<name>A0A9J7IS92_SPOLT</name>
<feature type="domain" description="DDE Tnp4" evidence="13">
    <location>
        <begin position="162"/>
        <end position="316"/>
    </location>
</feature>
<organism evidence="14 15">
    <name type="scientific">Spodoptera litura</name>
    <name type="common">Asian cotton leafworm</name>
    <dbReference type="NCBI Taxonomy" id="69820"/>
    <lineage>
        <taxon>Eukaryota</taxon>
        <taxon>Metazoa</taxon>
        <taxon>Ecdysozoa</taxon>
        <taxon>Arthropoda</taxon>
        <taxon>Hexapoda</taxon>
        <taxon>Insecta</taxon>
        <taxon>Pterygota</taxon>
        <taxon>Neoptera</taxon>
        <taxon>Endopterygota</taxon>
        <taxon>Lepidoptera</taxon>
        <taxon>Glossata</taxon>
        <taxon>Ditrysia</taxon>
        <taxon>Noctuoidea</taxon>
        <taxon>Noctuidae</taxon>
        <taxon>Amphipyrinae</taxon>
        <taxon>Spodoptera</taxon>
    </lineage>
</organism>
<dbReference type="GO" id="GO:0004518">
    <property type="term" value="F:nuclease activity"/>
    <property type="evidence" value="ECO:0007669"/>
    <property type="project" value="UniProtKB-KW"/>
</dbReference>
<dbReference type="AlphaFoldDB" id="A0A9J7IS92"/>
<evidence type="ECO:0000256" key="8">
    <source>
        <dbReference type="ARBA" id="ARBA00022723"/>
    </source>
</evidence>
<evidence type="ECO:0000259" key="13">
    <source>
        <dbReference type="Pfam" id="PF13359"/>
    </source>
</evidence>
<proteinExistence type="inferred from homology"/>
<dbReference type="OrthoDB" id="6509413at2759"/>